<sequence length="65" mass="6957">MTLAWTGSIRDQIGIVERGEVGLREGGAGFAALQISAPQHAPGGAAWIGHEQHNAKRLKPHVRSY</sequence>
<protein>
    <submittedName>
        <fullName evidence="1">Uncharacterized protein</fullName>
    </submittedName>
</protein>
<proteinExistence type="predicted"/>
<evidence type="ECO:0000313" key="2">
    <source>
        <dbReference type="Proteomes" id="UP000075613"/>
    </source>
</evidence>
<keyword evidence="2" id="KW-1185">Reference proteome</keyword>
<organism evidence="1 2">
    <name type="scientific">Paraburkholderia monticola</name>
    <dbReference type="NCBI Taxonomy" id="1399968"/>
    <lineage>
        <taxon>Bacteria</taxon>
        <taxon>Pseudomonadati</taxon>
        <taxon>Pseudomonadota</taxon>
        <taxon>Betaproteobacteria</taxon>
        <taxon>Burkholderiales</taxon>
        <taxon>Burkholderiaceae</taxon>
        <taxon>Paraburkholderia</taxon>
    </lineage>
</organism>
<reference evidence="1 2" key="1">
    <citation type="journal article" date="2015" name="Int. J. Syst. Evol. Microbiol.">
        <title>Burkholderia monticola sp. nov., isolated from mountain soil.</title>
        <authorList>
            <person name="Baek I."/>
            <person name="Seo B."/>
            <person name="Lee I."/>
            <person name="Yi H."/>
            <person name="Chun J."/>
        </authorList>
    </citation>
    <scope>NUCLEOTIDE SEQUENCE [LARGE SCALE GENOMIC DNA]</scope>
    <source>
        <strain evidence="1 2">JC2948</strain>
    </source>
</reference>
<dbReference type="EMBL" id="LRBG01000036">
    <property type="protein sequence ID" value="KXU84414.1"/>
    <property type="molecule type" value="Genomic_DNA"/>
</dbReference>
<name>A0A149PHA8_9BURK</name>
<gene>
    <name evidence="1" type="ORF">CI15_23385</name>
</gene>
<dbReference type="STRING" id="1399968.CI15_23385"/>
<accession>A0A149PHA8</accession>
<dbReference type="AlphaFoldDB" id="A0A149PHA8"/>
<dbReference type="Proteomes" id="UP000075613">
    <property type="component" value="Unassembled WGS sequence"/>
</dbReference>
<comment type="caution">
    <text evidence="1">The sequence shown here is derived from an EMBL/GenBank/DDBJ whole genome shotgun (WGS) entry which is preliminary data.</text>
</comment>
<evidence type="ECO:0000313" key="1">
    <source>
        <dbReference type="EMBL" id="KXU84414.1"/>
    </source>
</evidence>